<feature type="domain" description="N-acetyltransferase" evidence="2">
    <location>
        <begin position="6"/>
        <end position="93"/>
    </location>
</feature>
<dbReference type="InterPro" id="IPR000182">
    <property type="entry name" value="GNAT_dom"/>
</dbReference>
<reference evidence="3 4" key="1">
    <citation type="submission" date="2018-09" db="EMBL/GenBank/DDBJ databases">
        <title>Genome sequencing of strain 6GH32-13.</title>
        <authorList>
            <person name="Weon H.-Y."/>
            <person name="Heo J."/>
            <person name="Kwon S.-W."/>
        </authorList>
    </citation>
    <scope>NUCLEOTIDE SEQUENCE [LARGE SCALE GENOMIC DNA]</scope>
    <source>
        <strain evidence="3 4">5GH32-13</strain>
    </source>
</reference>
<dbReference type="PANTHER" id="PTHR31435:SF10">
    <property type="entry name" value="BSR4717 PROTEIN"/>
    <property type="match status" value="1"/>
</dbReference>
<keyword evidence="3" id="KW-0808">Transferase</keyword>
<gene>
    <name evidence="3" type="ORF">D3H65_31975</name>
</gene>
<dbReference type="Pfam" id="PF14542">
    <property type="entry name" value="Acetyltransf_CG"/>
    <property type="match status" value="1"/>
</dbReference>
<protein>
    <submittedName>
        <fullName evidence="3">N-acetyltransferase</fullName>
    </submittedName>
</protein>
<evidence type="ECO:0000313" key="4">
    <source>
        <dbReference type="Proteomes" id="UP000263900"/>
    </source>
</evidence>
<keyword evidence="4" id="KW-1185">Reference proteome</keyword>
<dbReference type="KEGG" id="pseg:D3H65_31975"/>
<dbReference type="PROSITE" id="PS51729">
    <property type="entry name" value="GNAT_YJDJ"/>
    <property type="match status" value="1"/>
</dbReference>
<dbReference type="CDD" id="cd04301">
    <property type="entry name" value="NAT_SF"/>
    <property type="match status" value="1"/>
</dbReference>
<dbReference type="PROSITE" id="PS51186">
    <property type="entry name" value="GNAT"/>
    <property type="match status" value="1"/>
</dbReference>
<name>A0A3B7N941_9BACT</name>
<dbReference type="Proteomes" id="UP000263900">
    <property type="component" value="Chromosome"/>
</dbReference>
<dbReference type="InterPro" id="IPR045057">
    <property type="entry name" value="Gcn5-rel_NAT"/>
</dbReference>
<evidence type="ECO:0000313" key="3">
    <source>
        <dbReference type="EMBL" id="AXY78331.1"/>
    </source>
</evidence>
<sequence>MLIQHKEGKVKSMFYVEQDGKILAEMVYSTPNAGQMLIEHTEVDESLSGKGIGKQLVYAAVEYARTNNIKIIPLCPFAKSVFDRVKEWQDVLL</sequence>
<proteinExistence type="predicted"/>
<dbReference type="PANTHER" id="PTHR31435">
    <property type="entry name" value="PROTEIN NATD1"/>
    <property type="match status" value="1"/>
</dbReference>
<dbReference type="GO" id="GO:0016747">
    <property type="term" value="F:acyltransferase activity, transferring groups other than amino-acyl groups"/>
    <property type="evidence" value="ECO:0007669"/>
    <property type="project" value="InterPro"/>
</dbReference>
<evidence type="ECO:0000259" key="2">
    <source>
        <dbReference type="PROSITE" id="PS51729"/>
    </source>
</evidence>
<organism evidence="3 4">
    <name type="scientific">Paraflavitalea soli</name>
    <dbReference type="NCBI Taxonomy" id="2315862"/>
    <lineage>
        <taxon>Bacteria</taxon>
        <taxon>Pseudomonadati</taxon>
        <taxon>Bacteroidota</taxon>
        <taxon>Chitinophagia</taxon>
        <taxon>Chitinophagales</taxon>
        <taxon>Chitinophagaceae</taxon>
        <taxon>Paraflavitalea</taxon>
    </lineage>
</organism>
<dbReference type="RefSeq" id="WP_119054203.1">
    <property type="nucleotide sequence ID" value="NZ_CP032157.1"/>
</dbReference>
<accession>A0A3B7N941</accession>
<dbReference type="OrthoDB" id="9793389at2"/>
<feature type="domain" description="N-acetyltransferase" evidence="1">
    <location>
        <begin position="1"/>
        <end position="93"/>
    </location>
</feature>
<dbReference type="InterPro" id="IPR016181">
    <property type="entry name" value="Acyl_CoA_acyltransferase"/>
</dbReference>
<dbReference type="Gene3D" id="3.40.630.30">
    <property type="match status" value="1"/>
</dbReference>
<dbReference type="AlphaFoldDB" id="A0A3B7N941"/>
<dbReference type="SUPFAM" id="SSF55729">
    <property type="entry name" value="Acyl-CoA N-acyltransferases (Nat)"/>
    <property type="match status" value="1"/>
</dbReference>
<dbReference type="InterPro" id="IPR031165">
    <property type="entry name" value="GNAT_YJDJ"/>
</dbReference>
<dbReference type="EMBL" id="CP032157">
    <property type="protein sequence ID" value="AXY78331.1"/>
    <property type="molecule type" value="Genomic_DNA"/>
</dbReference>
<evidence type="ECO:0000259" key="1">
    <source>
        <dbReference type="PROSITE" id="PS51186"/>
    </source>
</evidence>